<accession>A0A090ZHA6</accession>
<feature type="domain" description="Endonuclease GajA/Old nuclease/RecF-like AAA" evidence="2">
    <location>
        <begin position="1"/>
        <end position="541"/>
    </location>
</feature>
<evidence type="ECO:0000259" key="1">
    <source>
        <dbReference type="Pfam" id="PF12476"/>
    </source>
</evidence>
<proteinExistence type="predicted"/>
<dbReference type="OrthoDB" id="308933at2"/>
<dbReference type="AlphaFoldDB" id="A0A090ZHA6"/>
<dbReference type="HOGENOM" id="CLU_032548_1_1_9"/>
<evidence type="ECO:0000313" key="4">
    <source>
        <dbReference type="Proteomes" id="UP000029278"/>
    </source>
</evidence>
<dbReference type="PANTHER" id="PTHR43581:SF2">
    <property type="entry name" value="EXCINUCLEASE ATPASE SUBUNIT"/>
    <property type="match status" value="1"/>
</dbReference>
<dbReference type="InterPro" id="IPR041685">
    <property type="entry name" value="AAA_GajA/Old/RecF-like"/>
</dbReference>
<dbReference type="Pfam" id="PF13175">
    <property type="entry name" value="AAA_15"/>
    <property type="match status" value="1"/>
</dbReference>
<dbReference type="PANTHER" id="PTHR43581">
    <property type="entry name" value="ATP/GTP PHOSPHATASE"/>
    <property type="match status" value="1"/>
</dbReference>
<dbReference type="EMBL" id="JMQA01000021">
    <property type="protein sequence ID" value="KFN09813.1"/>
    <property type="molecule type" value="Genomic_DNA"/>
</dbReference>
<dbReference type="InterPro" id="IPR022532">
    <property type="entry name" value="DUF3696"/>
</dbReference>
<dbReference type="InterPro" id="IPR051396">
    <property type="entry name" value="Bact_Antivir_Def_Nuclease"/>
</dbReference>
<reference evidence="3 4" key="1">
    <citation type="submission" date="2014-04" db="EMBL/GenBank/DDBJ databases">
        <authorList>
            <person name="Bishop-Lilly K.A."/>
            <person name="Broomall S.M."/>
            <person name="Chain P.S."/>
            <person name="Chertkov O."/>
            <person name="Coyne S.R."/>
            <person name="Daligault H.E."/>
            <person name="Davenport K.W."/>
            <person name="Erkkila T."/>
            <person name="Frey K.G."/>
            <person name="Gibbons H.S."/>
            <person name="Gu W."/>
            <person name="Jaissle J."/>
            <person name="Johnson S.L."/>
            <person name="Koroleva G.I."/>
            <person name="Ladner J.T."/>
            <person name="Lo C.-C."/>
            <person name="Minogue T.D."/>
            <person name="Munk C."/>
            <person name="Palacios G.F."/>
            <person name="Redden C.L."/>
            <person name="Rosenzweig C.N."/>
            <person name="Scholz M.B."/>
            <person name="Teshima H."/>
            <person name="Xu Y."/>
        </authorList>
    </citation>
    <scope>NUCLEOTIDE SEQUENCE [LARGE SCALE GENOMIC DNA]</scope>
    <source>
        <strain evidence="3 4">8244</strain>
    </source>
</reference>
<dbReference type="GeneID" id="77006241"/>
<dbReference type="STRING" id="44252.DJ90_3522"/>
<comment type="caution">
    <text evidence="3">The sequence shown here is derived from an EMBL/GenBank/DDBJ whole genome shotgun (WGS) entry which is preliminary data.</text>
</comment>
<keyword evidence="4" id="KW-1185">Reference proteome</keyword>
<evidence type="ECO:0000313" key="3">
    <source>
        <dbReference type="EMBL" id="KFN09813.1"/>
    </source>
</evidence>
<dbReference type="Pfam" id="PF12476">
    <property type="entry name" value="DUF3696"/>
    <property type="match status" value="1"/>
</dbReference>
<dbReference type="RefSeq" id="WP_036621481.1">
    <property type="nucleotide sequence ID" value="NZ_JAKOBR010000068.1"/>
</dbReference>
<dbReference type="Proteomes" id="UP000029278">
    <property type="component" value="Unassembled WGS sequence"/>
</dbReference>
<sequence>MLKNWTLQHFKSVSDKTTLELAPLTVFSGANNSGKSTIIQSILLTAQTLQNPVKNKPIILNGHIVRLGSFEDIVSATATKDITIGFELHLDEPTDRASRIVFWGGRPRRRHKDTVINFNYSFTCEGDIEITNLYPLLKQCDIRVKEGNQNEELLIKHRNDYSVLEEYALSSEYLESFDEALNYEVVKQTQSTGSRRFYKNQPTNGKPIGATLEHFMPNKITLVYNIIEEDITNLLKMCTYPDSYSFYRPIDFTQYVSSKFHKLIIQCFKEIYEKSKTNYAEKRATTHQKALKKFVESPFSFDKLKRCFETLLVDDQRQYSNAILDMNTKLKESLNLNGEAEYALTNTELNELIGYSSESIINYFTNNVKYLGPLRDEPKAIYPHSGATDSHDVGYKGEYTAAVLEIHKLTKIDYIKPEDIESNNKKISNDYLLTAVLDWLQYMGVVNKVETHDRGKLGHELKVGVSEKDKWHDLTHVGVGVSQVLPILVLSLLANKGATLIFEQPELHLHPKVQTRLADFFVSMSFLNKQCIVETHSEYLINRLRYRTVVSSDENFSNSIILYFVEKEEVSSQYKPIRINKFGVIEDWPKGFFDENEESSASILKAALAKRKKEMQAKE</sequence>
<feature type="domain" description="DUF3696" evidence="1">
    <location>
        <begin position="558"/>
        <end position="599"/>
    </location>
</feature>
<dbReference type="InterPro" id="IPR027417">
    <property type="entry name" value="P-loop_NTPase"/>
</dbReference>
<dbReference type="PATRIC" id="fig|44252.3.peg.2019"/>
<gene>
    <name evidence="3" type="ORF">DJ90_3522</name>
</gene>
<protein>
    <submittedName>
        <fullName evidence="3">AAA domain protein</fullName>
    </submittedName>
</protein>
<evidence type="ECO:0000259" key="2">
    <source>
        <dbReference type="Pfam" id="PF13175"/>
    </source>
</evidence>
<name>A0A090ZHA6_PAEMA</name>
<organism evidence="3 4">
    <name type="scientific">Paenibacillus macerans</name>
    <name type="common">Bacillus macerans</name>
    <dbReference type="NCBI Taxonomy" id="44252"/>
    <lineage>
        <taxon>Bacteria</taxon>
        <taxon>Bacillati</taxon>
        <taxon>Bacillota</taxon>
        <taxon>Bacilli</taxon>
        <taxon>Bacillales</taxon>
        <taxon>Paenibacillaceae</taxon>
        <taxon>Paenibacillus</taxon>
    </lineage>
</organism>
<dbReference type="Gene3D" id="3.40.50.300">
    <property type="entry name" value="P-loop containing nucleotide triphosphate hydrolases"/>
    <property type="match status" value="1"/>
</dbReference>
<dbReference type="SUPFAM" id="SSF52540">
    <property type="entry name" value="P-loop containing nucleoside triphosphate hydrolases"/>
    <property type="match status" value="1"/>
</dbReference>